<dbReference type="SUPFAM" id="SSF143120">
    <property type="entry name" value="YefM-like"/>
    <property type="match status" value="1"/>
</dbReference>
<proteinExistence type="inferred from homology"/>
<dbReference type="EMBL" id="PCDP01000035">
    <property type="protein sequence ID" value="PZM13906.1"/>
    <property type="molecule type" value="Genomic_DNA"/>
</dbReference>
<sequence length="78" mass="8696">MKIGAFEAKSQFSSLLERAAHGEEIIITKHGKPVARLVATNGDDEMTVEDVFGTLKSLRKQTTLNGIPWKELRDEGRK</sequence>
<protein>
    <recommendedName>
        <fullName evidence="2">Antitoxin</fullName>
    </recommendedName>
</protein>
<dbReference type="Gene3D" id="3.40.1620.10">
    <property type="entry name" value="YefM-like domain"/>
    <property type="match status" value="1"/>
</dbReference>
<dbReference type="InterPro" id="IPR036165">
    <property type="entry name" value="YefM-like_sf"/>
</dbReference>
<dbReference type="NCBIfam" id="TIGR01552">
    <property type="entry name" value="phd_fam"/>
    <property type="match status" value="1"/>
</dbReference>
<accession>A0A2W4EIS3</accession>
<dbReference type="Proteomes" id="UP000248925">
    <property type="component" value="Unassembled WGS sequence"/>
</dbReference>
<comment type="function">
    <text evidence="2">Antitoxin component of a type II toxin-antitoxin (TA) system.</text>
</comment>
<name>A0A2W4EIS3_9HYPH</name>
<comment type="similarity">
    <text evidence="1 2">Belongs to the phD/YefM antitoxin family.</text>
</comment>
<gene>
    <name evidence="3" type="ORF">CPY51_13695</name>
</gene>
<dbReference type="RefSeq" id="WP_111160757.1">
    <property type="nucleotide sequence ID" value="NZ_PCDP01000035.1"/>
</dbReference>
<organism evidence="3 4">
    <name type="scientific">Rhizobium tubonense</name>
    <dbReference type="NCBI Taxonomy" id="484088"/>
    <lineage>
        <taxon>Bacteria</taxon>
        <taxon>Pseudomonadati</taxon>
        <taxon>Pseudomonadota</taxon>
        <taxon>Alphaproteobacteria</taxon>
        <taxon>Hyphomicrobiales</taxon>
        <taxon>Rhizobiaceae</taxon>
        <taxon>Rhizobium/Agrobacterium group</taxon>
        <taxon>Rhizobium</taxon>
    </lineage>
</organism>
<dbReference type="AlphaFoldDB" id="A0A2W4EIS3"/>
<evidence type="ECO:0000313" key="3">
    <source>
        <dbReference type="EMBL" id="PZM13906.1"/>
    </source>
</evidence>
<dbReference type="InterPro" id="IPR006442">
    <property type="entry name" value="Antitoxin_Phd/YefM"/>
</dbReference>
<comment type="caution">
    <text evidence="3">The sequence shown here is derived from an EMBL/GenBank/DDBJ whole genome shotgun (WGS) entry which is preliminary data.</text>
</comment>
<reference evidence="3 4" key="1">
    <citation type="journal article" date="2018" name="Sci. Rep.">
        <title>Rhizobium tumorigenes sp. nov., a novel plant tumorigenic bacterium isolated from cane gall tumors on thornless blackberry.</title>
        <authorList>
            <person name="Kuzmanovi N."/>
            <person name="Smalla K."/>
            <person name="Gronow S."/>
            <person name="PuBawska J."/>
        </authorList>
    </citation>
    <scope>NUCLEOTIDE SEQUENCE [LARGE SCALE GENOMIC DNA]</scope>
    <source>
        <strain evidence="3 4">CCBAU 85046</strain>
    </source>
</reference>
<evidence type="ECO:0000256" key="1">
    <source>
        <dbReference type="ARBA" id="ARBA00009981"/>
    </source>
</evidence>
<evidence type="ECO:0000256" key="2">
    <source>
        <dbReference type="RuleBase" id="RU362080"/>
    </source>
</evidence>
<evidence type="ECO:0000313" key="4">
    <source>
        <dbReference type="Proteomes" id="UP000248925"/>
    </source>
</evidence>
<dbReference type="Pfam" id="PF02604">
    <property type="entry name" value="PhdYeFM_antitox"/>
    <property type="match status" value="1"/>
</dbReference>
<dbReference type="OrthoDB" id="9800503at2"/>
<dbReference type="PANTHER" id="PTHR35377:SF8">
    <property type="entry name" value="ANTITOXIN VAPB22"/>
    <property type="match status" value="1"/>
</dbReference>
<keyword evidence="4" id="KW-1185">Reference proteome</keyword>
<dbReference type="PANTHER" id="PTHR35377">
    <property type="entry name" value="ANTITOXIN VAPB49-RELATED-RELATED"/>
    <property type="match status" value="1"/>
</dbReference>
<dbReference type="InterPro" id="IPR051416">
    <property type="entry name" value="phD-YefM_TA_antitoxins"/>
</dbReference>